<dbReference type="InterPro" id="IPR000792">
    <property type="entry name" value="Tscrpt_reg_LuxR_C"/>
</dbReference>
<dbReference type="AlphaFoldDB" id="A0A7G6TTL3"/>
<dbReference type="Gene3D" id="1.10.10.10">
    <property type="entry name" value="Winged helix-like DNA-binding domain superfamily/Winged helix DNA-binding domain"/>
    <property type="match status" value="1"/>
</dbReference>
<dbReference type="EMBL" id="CP050292">
    <property type="protein sequence ID" value="QND70095.1"/>
    <property type="molecule type" value="Genomic_DNA"/>
</dbReference>
<name>A0A7G6TTL3_9BRAD</name>
<dbReference type="RefSeq" id="WP_184514575.1">
    <property type="nucleotide sequence ID" value="NZ_CP050292.1"/>
</dbReference>
<sequence>MLLSDRDDRDGEPPETVLLDTSVNFETLVDEIYEAGVLPERWPQVFDRLAEMADAEGAMIFASAPGIPRWTSSERIRERIDRWTKSPYATKNPRSARLIAENEPWFLTDLDRFTIEELDNESFYRDILRPAGLGWCAGTSVRSPSGDTLVISVEKAYAKGPVERAVADQLDGLRPHLARAAVLSGRLGFERARTAVATLQMIGLPASAVSQEGRVIAANPGFISSTTIVGIGAQDQVQFASQVAQTMFIEALSKPLSLSKKGRSIPISGTEHSPPLIAHVLPLRLAGLDVFAGAMSILLLTPITHQQRSPGPELLQALFDLTPAEARITSLLIDGNSVTAISKMQSVSLNTVRTQLKSVFLKTGVERQVDLVRLLGQPRVQLIPDRDA</sequence>
<dbReference type="SUPFAM" id="SSF46894">
    <property type="entry name" value="C-terminal effector domain of the bipartite response regulators"/>
    <property type="match status" value="1"/>
</dbReference>
<dbReference type="Proteomes" id="UP000515291">
    <property type="component" value="Chromosome"/>
</dbReference>
<dbReference type="KEGG" id="trb:HB776_01730"/>
<dbReference type="GO" id="GO:0003677">
    <property type="term" value="F:DNA binding"/>
    <property type="evidence" value="ECO:0007669"/>
    <property type="project" value="InterPro"/>
</dbReference>
<feature type="domain" description="HTH luxR-type" evidence="1">
    <location>
        <begin position="318"/>
        <end position="375"/>
    </location>
</feature>
<protein>
    <submittedName>
        <fullName evidence="2">Helix-turn-helix transcriptional regulator</fullName>
    </submittedName>
</protein>
<gene>
    <name evidence="2" type="ORF">HB776_01730</name>
</gene>
<reference evidence="3" key="1">
    <citation type="journal article" date="2020" name="Mol. Plant Microbe">
        <title>Rhizobial microsymbionts of the narrowly endemic Oxytropis species growing in Kamchatka are characterized by significant genetic diversity and possess a set of genes that are associated with T3SS and T6SS secretion systems and can affect the development of symbiosis.</title>
        <authorList>
            <person name="Safronova V."/>
            <person name="Guro P."/>
            <person name="Sazanova A."/>
            <person name="Kuznetsova I."/>
            <person name="Belimov A."/>
            <person name="Yakubov V."/>
            <person name="Chirak E."/>
            <person name="Afonin A."/>
            <person name="Gogolev Y."/>
            <person name="Andronov E."/>
            <person name="Tikhonovich I."/>
        </authorList>
    </citation>
    <scope>NUCLEOTIDE SEQUENCE [LARGE SCALE GENOMIC DNA]</scope>
    <source>
        <strain evidence="3">581</strain>
    </source>
</reference>
<evidence type="ECO:0000259" key="1">
    <source>
        <dbReference type="SMART" id="SM00421"/>
    </source>
</evidence>
<dbReference type="GO" id="GO:0006355">
    <property type="term" value="P:regulation of DNA-templated transcription"/>
    <property type="evidence" value="ECO:0007669"/>
    <property type="project" value="InterPro"/>
</dbReference>
<dbReference type="InterPro" id="IPR016032">
    <property type="entry name" value="Sig_transdc_resp-reg_C-effctor"/>
</dbReference>
<organism evidence="2 3">
    <name type="scientific">Tardiphaga robiniae</name>
    <dbReference type="NCBI Taxonomy" id="943830"/>
    <lineage>
        <taxon>Bacteria</taxon>
        <taxon>Pseudomonadati</taxon>
        <taxon>Pseudomonadota</taxon>
        <taxon>Alphaproteobacteria</taxon>
        <taxon>Hyphomicrobiales</taxon>
        <taxon>Nitrobacteraceae</taxon>
        <taxon>Tardiphaga</taxon>
    </lineage>
</organism>
<dbReference type="SMART" id="SM00421">
    <property type="entry name" value="HTH_LUXR"/>
    <property type="match status" value="1"/>
</dbReference>
<proteinExistence type="predicted"/>
<dbReference type="InterPro" id="IPR036388">
    <property type="entry name" value="WH-like_DNA-bd_sf"/>
</dbReference>
<evidence type="ECO:0000313" key="3">
    <source>
        <dbReference type="Proteomes" id="UP000515291"/>
    </source>
</evidence>
<evidence type="ECO:0000313" key="2">
    <source>
        <dbReference type="EMBL" id="QND70095.1"/>
    </source>
</evidence>
<accession>A0A7G6TTL3</accession>